<evidence type="ECO:0000256" key="3">
    <source>
        <dbReference type="ARBA" id="ARBA00022475"/>
    </source>
</evidence>
<keyword evidence="6" id="KW-0472">Membrane</keyword>
<dbReference type="InterPro" id="IPR051612">
    <property type="entry name" value="Teichoic_Acid_Biosynth"/>
</dbReference>
<dbReference type="CDD" id="cd00761">
    <property type="entry name" value="Glyco_tranf_GTA_type"/>
    <property type="match status" value="1"/>
</dbReference>
<evidence type="ECO:0000256" key="2">
    <source>
        <dbReference type="ARBA" id="ARBA00010488"/>
    </source>
</evidence>
<dbReference type="Gene3D" id="3.90.550.10">
    <property type="entry name" value="Spore Coat Polysaccharide Biosynthesis Protein SpsA, Chain A"/>
    <property type="match status" value="1"/>
</dbReference>
<comment type="caution">
    <text evidence="9">The sequence shown here is derived from an EMBL/GenBank/DDBJ whole genome shotgun (WGS) entry which is preliminary data.</text>
</comment>
<protein>
    <submittedName>
        <fullName evidence="9">CDP-glycerol glycerophosphotransferase family protein</fullName>
    </submittedName>
</protein>
<dbReference type="InterPro" id="IPR029044">
    <property type="entry name" value="Nucleotide-diphossugar_trans"/>
</dbReference>
<keyword evidence="3" id="KW-1003">Cell membrane</keyword>
<sequence length="733" mass="83318">MPQFSVIVPAYRVQAYLGECLDSVLEQSCADFELIGVDDASPDGCGEIFDQYAARDPRVRVLHLPENVGLGRARNAGMEIATGEYLLFLDSDDTLTPGSLEAIAERLRQTGDPEVLIYDYARTYWDGRVVRSRDAELFRPAPDRPDVFTIAEREDLLRLLMVVWNKVYRRSFVDKHEFRFPPGYYEDTPWTYPTLLAAETVTTLDRVVVHYRQRRQGGNILATRSRKHFDIFDQYDRVFQFVDAHPQLDAWRPLLHRRMVEHFRTIGTHPDRVPADMRREFFELAEQAEQRHRPAGAPEIDPRGNWRSGSLGQAARTARRWVRTAKPGVRRVVAGPVLESYQRVQRRLPVEEDLAVFASYWSRPPACNPAAIHAKLRELAPAIRSAWVVKSDRQREAPQGLQLVSPGSRAYREVISRAKFFVNNVNFPDGAPKRPGTVHLQTHHGTPVKKMGLDLQDYPAAGATMDFEKLLQRVDRWDYSLSANRYSTLIWERVYPSSYRTLEFGYPRNDVYYSAGAAEVLAARESLGLEPGQIALLYAPTLRDYRASYRPHLDLERFAAKLGPEYVVLNRAHYLYDAQTPADRGGRQGSQVLDVSGHPSVETLALAADALIADYSSVTFDYANLDRPIVIFADDWEIYRETRGVYLDLLSGRPGETPGAVARTEDELVEVFRSGAWDDSRATELRGAFRERFNEFDDGRAAERVVRAVFLGEDTPVPVLPLHERTPAPRPGA</sequence>
<dbReference type="InterPro" id="IPR007554">
    <property type="entry name" value="Glycerophosphate_synth"/>
</dbReference>
<dbReference type="SUPFAM" id="SSF53756">
    <property type="entry name" value="UDP-Glycosyltransferase/glycogen phosphorylase"/>
    <property type="match status" value="1"/>
</dbReference>
<evidence type="ECO:0000313" key="10">
    <source>
        <dbReference type="Proteomes" id="UP001596174"/>
    </source>
</evidence>
<name>A0ABW1G1K9_9ACTN</name>
<proteinExistence type="inferred from homology"/>
<gene>
    <name evidence="9" type="ORF">ACFP3V_06950</name>
</gene>
<evidence type="ECO:0000256" key="6">
    <source>
        <dbReference type="ARBA" id="ARBA00023136"/>
    </source>
</evidence>
<comment type="subcellular location">
    <subcellularLocation>
        <location evidence="1">Cell membrane</location>
        <topology evidence="1">Peripheral membrane protein</topology>
    </subcellularLocation>
</comment>
<accession>A0ABW1G1K9</accession>
<organism evidence="9 10">
    <name type="scientific">Streptacidiphilus monticola</name>
    <dbReference type="NCBI Taxonomy" id="2161674"/>
    <lineage>
        <taxon>Bacteria</taxon>
        <taxon>Bacillati</taxon>
        <taxon>Actinomycetota</taxon>
        <taxon>Actinomycetes</taxon>
        <taxon>Kitasatosporales</taxon>
        <taxon>Streptomycetaceae</taxon>
        <taxon>Streptacidiphilus</taxon>
    </lineage>
</organism>
<dbReference type="InterPro" id="IPR043148">
    <property type="entry name" value="TagF_C"/>
</dbReference>
<evidence type="ECO:0000256" key="5">
    <source>
        <dbReference type="ARBA" id="ARBA00022944"/>
    </source>
</evidence>
<evidence type="ECO:0000256" key="4">
    <source>
        <dbReference type="ARBA" id="ARBA00022679"/>
    </source>
</evidence>
<feature type="domain" description="Glycosyltransferase 2-like" evidence="8">
    <location>
        <begin position="5"/>
        <end position="112"/>
    </location>
</feature>
<dbReference type="RefSeq" id="WP_380580878.1">
    <property type="nucleotide sequence ID" value="NZ_JBHSQJ010000021.1"/>
</dbReference>
<dbReference type="Gene3D" id="3.40.50.12580">
    <property type="match status" value="1"/>
</dbReference>
<dbReference type="Gene3D" id="3.40.50.11820">
    <property type="match status" value="1"/>
</dbReference>
<dbReference type="PANTHER" id="PTHR37316:SF3">
    <property type="entry name" value="TEICHOIC ACID GLYCEROL-PHOSPHATE TRANSFERASE"/>
    <property type="match status" value="1"/>
</dbReference>
<feature type="region of interest" description="Disordered" evidence="7">
    <location>
        <begin position="291"/>
        <end position="310"/>
    </location>
</feature>
<dbReference type="EMBL" id="JBHSQJ010000021">
    <property type="protein sequence ID" value="MFC5906951.1"/>
    <property type="molecule type" value="Genomic_DNA"/>
</dbReference>
<reference evidence="10" key="1">
    <citation type="journal article" date="2019" name="Int. J. Syst. Evol. Microbiol.">
        <title>The Global Catalogue of Microorganisms (GCM) 10K type strain sequencing project: providing services to taxonomists for standard genome sequencing and annotation.</title>
        <authorList>
            <consortium name="The Broad Institute Genomics Platform"/>
            <consortium name="The Broad Institute Genome Sequencing Center for Infectious Disease"/>
            <person name="Wu L."/>
            <person name="Ma J."/>
        </authorList>
    </citation>
    <scope>NUCLEOTIDE SEQUENCE [LARGE SCALE GENOMIC DNA]</scope>
    <source>
        <strain evidence="10">JCM 4816</strain>
    </source>
</reference>
<dbReference type="InterPro" id="IPR001173">
    <property type="entry name" value="Glyco_trans_2-like"/>
</dbReference>
<evidence type="ECO:0000256" key="7">
    <source>
        <dbReference type="SAM" id="MobiDB-lite"/>
    </source>
</evidence>
<keyword evidence="4" id="KW-0808">Transferase</keyword>
<comment type="similarity">
    <text evidence="2">Belongs to the CDP-glycerol glycerophosphotransferase family.</text>
</comment>
<dbReference type="InterPro" id="IPR043149">
    <property type="entry name" value="TagF_N"/>
</dbReference>
<evidence type="ECO:0000313" key="9">
    <source>
        <dbReference type="EMBL" id="MFC5906951.1"/>
    </source>
</evidence>
<keyword evidence="10" id="KW-1185">Reference proteome</keyword>
<dbReference type="Pfam" id="PF00535">
    <property type="entry name" value="Glycos_transf_2"/>
    <property type="match status" value="1"/>
</dbReference>
<evidence type="ECO:0000259" key="8">
    <source>
        <dbReference type="Pfam" id="PF00535"/>
    </source>
</evidence>
<evidence type="ECO:0000256" key="1">
    <source>
        <dbReference type="ARBA" id="ARBA00004202"/>
    </source>
</evidence>
<dbReference type="PANTHER" id="PTHR37316">
    <property type="entry name" value="TEICHOIC ACID GLYCEROL-PHOSPHATE PRIMASE"/>
    <property type="match status" value="1"/>
</dbReference>
<keyword evidence="5" id="KW-0777">Teichoic acid biosynthesis</keyword>
<dbReference type="Proteomes" id="UP001596174">
    <property type="component" value="Unassembled WGS sequence"/>
</dbReference>
<dbReference type="Pfam" id="PF04464">
    <property type="entry name" value="Glyphos_transf"/>
    <property type="match status" value="1"/>
</dbReference>
<dbReference type="SUPFAM" id="SSF53448">
    <property type="entry name" value="Nucleotide-diphospho-sugar transferases"/>
    <property type="match status" value="1"/>
</dbReference>